<evidence type="ECO:0000256" key="5">
    <source>
        <dbReference type="ARBA" id="ARBA00022777"/>
    </source>
</evidence>
<dbReference type="InterPro" id="IPR004358">
    <property type="entry name" value="Sig_transdc_His_kin-like_C"/>
</dbReference>
<feature type="domain" description="PAS" evidence="8">
    <location>
        <begin position="27"/>
        <end position="71"/>
    </location>
</feature>
<dbReference type="InterPro" id="IPR035965">
    <property type="entry name" value="PAS-like_dom_sf"/>
</dbReference>
<dbReference type="InterPro" id="IPR036097">
    <property type="entry name" value="HisK_dim/P_sf"/>
</dbReference>
<dbReference type="HOGENOM" id="CLU_000445_114_39_12"/>
<dbReference type="InterPro" id="IPR000014">
    <property type="entry name" value="PAS"/>
</dbReference>
<dbReference type="STRING" id="456481.LEPBI_I2621"/>
<dbReference type="CDD" id="cd00082">
    <property type="entry name" value="HisKA"/>
    <property type="match status" value="1"/>
</dbReference>
<keyword evidence="4" id="KW-0808">Transferase</keyword>
<dbReference type="PROSITE" id="PS50113">
    <property type="entry name" value="PAC"/>
    <property type="match status" value="1"/>
</dbReference>
<dbReference type="EC" id="2.7.13.3" evidence="2"/>
<evidence type="ECO:0000256" key="2">
    <source>
        <dbReference type="ARBA" id="ARBA00012438"/>
    </source>
</evidence>
<dbReference type="CDD" id="cd00130">
    <property type="entry name" value="PAS"/>
    <property type="match status" value="2"/>
</dbReference>
<evidence type="ECO:0000313" key="10">
    <source>
        <dbReference type="EMBL" id="ABZ98700.1"/>
    </source>
</evidence>
<evidence type="ECO:0000256" key="4">
    <source>
        <dbReference type="ARBA" id="ARBA00022679"/>
    </source>
</evidence>
<dbReference type="AlphaFoldDB" id="B0SM70"/>
<keyword evidence="3" id="KW-0597">Phosphoprotein</keyword>
<dbReference type="OrthoDB" id="341718at2"/>
<name>B0SM70_LEPBP</name>
<protein>
    <recommendedName>
        <fullName evidence="2">histidine kinase</fullName>
        <ecNumber evidence="2">2.7.13.3</ecNumber>
    </recommendedName>
</protein>
<dbReference type="InterPro" id="IPR000700">
    <property type="entry name" value="PAS-assoc_C"/>
</dbReference>
<sequence>METNDEMTLEEAKEKIAYLENLLKDRNQTTYKTIFDQDENAVVVFDLESGLFIDCNAKLTSVLGFTKEQLLTLSVIDISPKYQPNGQPSEVLAFQYIEDGFKFGTVKFDWVHINHLGEEIFCEVQLYNYIQEDGKRFAKGVIQKKDQILELQKKLDEKEKLLSKVTKTLPAIIYIQDLATDEFLYLNNSIESFLGFEVEPILTYEFLIKHILHPDDLDLINTHAKKMLDEKNTDIYVLDFRVFHKNGNVHWFRVWETNFSFNKDGIPTEVLGVAQDITNTKRIELDLKKQNELSEEIRRISKSGVWEWTTQSNLMFWTPDLYHLLKVNPNQFNPTIQSFIQFFSETSKSIFIEALNKAEKEFSPFDLELEIAGDPNFWVRVQGKSIHSETDKNIIIGSIEDIDDTRKKRIALLENEARFHQVANQTGLIIYDYDIKHDKITWDGAIQSVLGYDIEEFNHLDIEGWLNLIHPDDRMFTKELLADAIGTRSPYHAFYRIRRKDNIYIPIEDRGTFINSDIFTDPRQVGVLENVSAKFEFESKLQSKEERFRNFYNFASEAIIITEGDLIIDANLAFRKLFGYESIQNVYVNEIIADPLWNGIYNKDKSFSLEGIKKDGTLIPIQVNKKEIEEGKFILSFIDLTLINEAESIKVALKEIQEKNNLIINQKYELEKTIDELKLTQSQLIQNEKMASLGQLIAGIAHEINNPMGAIQASSQLILENIKNQILNQDKIIQLLSTIKTEKRELYFQWMVSSFIKRNHLHGSEARRVKKSIRERLENLGCNDSEYIAEEVVDLGVQDCLPMIEQLCHDEDFLEFFNYGMVYIHTTQNLNSILESIQRVSKILYALKNFSHFDKYGEKTMTDLISNIETVLILYNSQIKSGIEVIREYPSSQVFLYCYPDDLIQVWTNLIFNAIQAMSYKGILSVSIKETEVDENRKKWIQVSIEDNGCGIKAEIKDKIFEPFFTTKELGEGSGLGLDIVKRVVLKHEGRIEVESQPGKTIFTILLPIPEDTTH</sequence>
<dbReference type="Proteomes" id="UP000001847">
    <property type="component" value="Chromosome I"/>
</dbReference>
<keyword evidence="6" id="KW-0175">Coiled coil</keyword>
<keyword evidence="11" id="KW-1185">Reference proteome</keyword>
<dbReference type="Pfam" id="PF13188">
    <property type="entry name" value="PAS_8"/>
    <property type="match status" value="1"/>
</dbReference>
<evidence type="ECO:0000313" key="11">
    <source>
        <dbReference type="Proteomes" id="UP000001847"/>
    </source>
</evidence>
<dbReference type="Gene3D" id="3.30.450.20">
    <property type="entry name" value="PAS domain"/>
    <property type="match status" value="5"/>
</dbReference>
<dbReference type="PROSITE" id="PS50109">
    <property type="entry name" value="HIS_KIN"/>
    <property type="match status" value="1"/>
</dbReference>
<dbReference type="NCBIfam" id="TIGR00229">
    <property type="entry name" value="sensory_box"/>
    <property type="match status" value="1"/>
</dbReference>
<dbReference type="SUPFAM" id="SSF55785">
    <property type="entry name" value="PYP-like sensor domain (PAS domain)"/>
    <property type="match status" value="5"/>
</dbReference>
<dbReference type="InterPro" id="IPR052162">
    <property type="entry name" value="Sensor_kinase/Photoreceptor"/>
</dbReference>
<dbReference type="PANTHER" id="PTHR43304">
    <property type="entry name" value="PHYTOCHROME-LIKE PROTEIN CPH1"/>
    <property type="match status" value="1"/>
</dbReference>
<dbReference type="PANTHER" id="PTHR43304:SF1">
    <property type="entry name" value="PAC DOMAIN-CONTAINING PROTEIN"/>
    <property type="match status" value="1"/>
</dbReference>
<dbReference type="SMART" id="SM00091">
    <property type="entry name" value="PAS"/>
    <property type="match status" value="4"/>
</dbReference>
<dbReference type="GO" id="GO:0000155">
    <property type="term" value="F:phosphorelay sensor kinase activity"/>
    <property type="evidence" value="ECO:0007669"/>
    <property type="project" value="InterPro"/>
</dbReference>
<accession>B0SM70</accession>
<dbReference type="PROSITE" id="PS50112">
    <property type="entry name" value="PAS"/>
    <property type="match status" value="3"/>
</dbReference>
<dbReference type="InterPro" id="IPR036890">
    <property type="entry name" value="HATPase_C_sf"/>
</dbReference>
<feature type="domain" description="PAS" evidence="8">
    <location>
        <begin position="158"/>
        <end position="231"/>
    </location>
</feature>
<dbReference type="InterPro" id="IPR005467">
    <property type="entry name" value="His_kinase_dom"/>
</dbReference>
<evidence type="ECO:0000259" key="9">
    <source>
        <dbReference type="PROSITE" id="PS50113"/>
    </source>
</evidence>
<dbReference type="Gene3D" id="3.30.565.10">
    <property type="entry name" value="Histidine kinase-like ATPase, C-terminal domain"/>
    <property type="match status" value="1"/>
</dbReference>
<dbReference type="Gene3D" id="1.10.287.130">
    <property type="match status" value="1"/>
</dbReference>
<feature type="domain" description="PAC" evidence="9">
    <location>
        <begin position="236"/>
        <end position="289"/>
    </location>
</feature>
<dbReference type="Pfam" id="PF02518">
    <property type="entry name" value="HATPase_c"/>
    <property type="match status" value="1"/>
</dbReference>
<dbReference type="SMART" id="SM00387">
    <property type="entry name" value="HATPase_c"/>
    <property type="match status" value="1"/>
</dbReference>
<proteinExistence type="predicted"/>
<feature type="domain" description="Histidine kinase" evidence="7">
    <location>
        <begin position="830"/>
        <end position="1011"/>
    </location>
</feature>
<evidence type="ECO:0000259" key="8">
    <source>
        <dbReference type="PROSITE" id="PS50112"/>
    </source>
</evidence>
<evidence type="ECO:0000256" key="3">
    <source>
        <dbReference type="ARBA" id="ARBA00022553"/>
    </source>
</evidence>
<dbReference type="EMBL" id="CP000786">
    <property type="protein sequence ID" value="ABZ98700.1"/>
    <property type="molecule type" value="Genomic_DNA"/>
</dbReference>
<dbReference type="SUPFAM" id="SSF47384">
    <property type="entry name" value="Homodimeric domain of signal transducing histidine kinase"/>
    <property type="match status" value="1"/>
</dbReference>
<evidence type="ECO:0000256" key="6">
    <source>
        <dbReference type="SAM" id="Coils"/>
    </source>
</evidence>
<dbReference type="InterPro" id="IPR013655">
    <property type="entry name" value="PAS_fold_3"/>
</dbReference>
<keyword evidence="5 10" id="KW-0418">Kinase</keyword>
<evidence type="ECO:0000256" key="1">
    <source>
        <dbReference type="ARBA" id="ARBA00000085"/>
    </source>
</evidence>
<gene>
    <name evidence="10" type="ordered locus">LEPBI_I2621</name>
</gene>
<organism evidence="10 11">
    <name type="scientific">Leptospira biflexa serovar Patoc (strain Patoc 1 / ATCC 23582 / Paris)</name>
    <dbReference type="NCBI Taxonomy" id="456481"/>
    <lineage>
        <taxon>Bacteria</taxon>
        <taxon>Pseudomonadati</taxon>
        <taxon>Spirochaetota</taxon>
        <taxon>Spirochaetia</taxon>
        <taxon>Leptospirales</taxon>
        <taxon>Leptospiraceae</taxon>
        <taxon>Leptospira</taxon>
    </lineage>
</organism>
<dbReference type="PRINTS" id="PR00344">
    <property type="entry name" value="BCTRLSENSOR"/>
</dbReference>
<dbReference type="InterPro" id="IPR003661">
    <property type="entry name" value="HisK_dim/P_dom"/>
</dbReference>
<dbReference type="BioCyc" id="LBIF456481:LEPBI_RS12895-MONOMER"/>
<evidence type="ECO:0000259" key="7">
    <source>
        <dbReference type="PROSITE" id="PS50109"/>
    </source>
</evidence>
<feature type="domain" description="PAS" evidence="8">
    <location>
        <begin position="415"/>
        <end position="488"/>
    </location>
</feature>
<dbReference type="Pfam" id="PF13426">
    <property type="entry name" value="PAS_9"/>
    <property type="match status" value="1"/>
</dbReference>
<feature type="coiled-coil region" evidence="6">
    <location>
        <begin position="141"/>
        <end position="168"/>
    </location>
</feature>
<dbReference type="SUPFAM" id="SSF55874">
    <property type="entry name" value="ATPase domain of HSP90 chaperone/DNA topoisomerase II/histidine kinase"/>
    <property type="match status" value="1"/>
</dbReference>
<dbReference type="Pfam" id="PF08447">
    <property type="entry name" value="PAS_3"/>
    <property type="match status" value="2"/>
</dbReference>
<dbReference type="KEGG" id="lbi:LEPBI_I2621"/>
<comment type="catalytic activity">
    <reaction evidence="1">
        <text>ATP + protein L-histidine = ADP + protein N-phospho-L-histidine.</text>
        <dbReference type="EC" id="2.7.13.3"/>
    </reaction>
</comment>
<dbReference type="InterPro" id="IPR003594">
    <property type="entry name" value="HATPase_dom"/>
</dbReference>
<reference evidence="10 11" key="1">
    <citation type="journal article" date="2008" name="PLoS ONE">
        <title>Genome sequence of the saprophyte Leptospira biflexa provides insights into the evolution of Leptospira and the pathogenesis of leptospirosis.</title>
        <authorList>
            <person name="Picardeau M."/>
            <person name="Bulach D.M."/>
            <person name="Bouchier C."/>
            <person name="Zuerner R.L."/>
            <person name="Zidane N."/>
            <person name="Wilson P.J."/>
            <person name="Creno S."/>
            <person name="Kuczek E.S."/>
            <person name="Bommezzadri S."/>
            <person name="Davis J.C."/>
            <person name="McGrath A."/>
            <person name="Johnson M.J."/>
            <person name="Boursaux-Eude C."/>
            <person name="Seemann T."/>
            <person name="Rouy Z."/>
            <person name="Coppel R.L."/>
            <person name="Rood J.I."/>
            <person name="Lajus A."/>
            <person name="Davies J.K."/>
            <person name="Medigue C."/>
            <person name="Adler B."/>
        </authorList>
    </citation>
    <scope>NUCLEOTIDE SEQUENCE [LARGE SCALE GENOMIC DNA]</scope>
    <source>
        <strain evidence="11">Patoc 1 / ATCC 23582 / Paris</strain>
    </source>
</reference>